<dbReference type="PATRIC" id="fig|1123500.6.peg.1214"/>
<dbReference type="STRING" id="1123500.GCA_000420365_01340"/>
<keyword evidence="9" id="KW-0547">Nucleotide-binding</keyword>
<name>A0A0R2G1E0_9LACO</name>
<accession>A0A0R2G1E0</accession>
<comment type="catalytic activity">
    <reaction evidence="1">
        <text>4-amino-5-hydroxymethyl-2-methylpyrimidine + ATP = 4-amino-2-methyl-5-(phosphooxymethyl)pyrimidine + ADP + H(+)</text>
        <dbReference type="Rhea" id="RHEA:23096"/>
        <dbReference type="ChEBI" id="CHEBI:15378"/>
        <dbReference type="ChEBI" id="CHEBI:16892"/>
        <dbReference type="ChEBI" id="CHEBI:30616"/>
        <dbReference type="ChEBI" id="CHEBI:58354"/>
        <dbReference type="ChEBI" id="CHEBI:456216"/>
        <dbReference type="EC" id="2.7.1.49"/>
    </reaction>
</comment>
<evidence type="ECO:0000256" key="1">
    <source>
        <dbReference type="ARBA" id="ARBA00000151"/>
    </source>
</evidence>
<dbReference type="FunFam" id="3.40.1190.20:FF:000003">
    <property type="entry name" value="Phosphomethylpyrimidine kinase ThiD"/>
    <property type="match status" value="1"/>
</dbReference>
<dbReference type="Pfam" id="PF08543">
    <property type="entry name" value="Phos_pyr_kin"/>
    <property type="match status" value="1"/>
</dbReference>
<dbReference type="InterPro" id="IPR004399">
    <property type="entry name" value="HMP/HMP-P_kinase_dom"/>
</dbReference>
<evidence type="ECO:0000256" key="14">
    <source>
        <dbReference type="ARBA" id="ARBA00042102"/>
    </source>
</evidence>
<dbReference type="GO" id="GO:0008972">
    <property type="term" value="F:phosphomethylpyrimidine kinase activity"/>
    <property type="evidence" value="ECO:0007669"/>
    <property type="project" value="UniProtKB-EC"/>
</dbReference>
<evidence type="ECO:0000256" key="10">
    <source>
        <dbReference type="ARBA" id="ARBA00022777"/>
    </source>
</evidence>
<dbReference type="AlphaFoldDB" id="A0A0R2G1E0"/>
<dbReference type="GO" id="GO:0005524">
    <property type="term" value="F:ATP binding"/>
    <property type="evidence" value="ECO:0007669"/>
    <property type="project" value="UniProtKB-KW"/>
</dbReference>
<evidence type="ECO:0000256" key="12">
    <source>
        <dbReference type="ARBA" id="ARBA00022977"/>
    </source>
</evidence>
<dbReference type="InParanoid" id="A0A0R2G1E0"/>
<dbReference type="NCBIfam" id="TIGR00097">
    <property type="entry name" value="HMP-P_kinase"/>
    <property type="match status" value="1"/>
</dbReference>
<dbReference type="InterPro" id="IPR029056">
    <property type="entry name" value="Ribokinase-like"/>
</dbReference>
<keyword evidence="18" id="KW-1185">Reference proteome</keyword>
<dbReference type="InterPro" id="IPR013749">
    <property type="entry name" value="PM/HMP-P_kinase-1"/>
</dbReference>
<dbReference type="PANTHER" id="PTHR20858:SF17">
    <property type="entry name" value="HYDROXYMETHYLPYRIMIDINE_PHOSPHOMETHYLPYRIMIDINE KINASE THI20-RELATED"/>
    <property type="match status" value="1"/>
</dbReference>
<gene>
    <name evidence="17" type="ORF">IV68_GL001215</name>
</gene>
<keyword evidence="8" id="KW-0808">Transferase</keyword>
<dbReference type="FunCoup" id="A0A0R2G1E0">
    <property type="interactions" value="268"/>
</dbReference>
<dbReference type="CDD" id="cd01169">
    <property type="entry name" value="HMPP_kinase"/>
    <property type="match status" value="1"/>
</dbReference>
<comment type="caution">
    <text evidence="17">The sequence shown here is derived from an EMBL/GenBank/DDBJ whole genome shotgun (WGS) entry which is preliminary data.</text>
</comment>
<reference evidence="17 18" key="1">
    <citation type="journal article" date="2015" name="Genome Announc.">
        <title>Expanding the biotechnology potential of lactobacilli through comparative genomics of 213 strains and associated genera.</title>
        <authorList>
            <person name="Sun Z."/>
            <person name="Harris H.M."/>
            <person name="McCann A."/>
            <person name="Guo C."/>
            <person name="Argimon S."/>
            <person name="Zhang W."/>
            <person name="Yang X."/>
            <person name="Jeffery I.B."/>
            <person name="Cooney J.C."/>
            <person name="Kagawa T.F."/>
            <person name="Liu W."/>
            <person name="Song Y."/>
            <person name="Salvetti E."/>
            <person name="Wrobel A."/>
            <person name="Rasinkangas P."/>
            <person name="Parkhill J."/>
            <person name="Rea M.C."/>
            <person name="O'Sullivan O."/>
            <person name="Ritari J."/>
            <person name="Douillard F.P."/>
            <person name="Paul Ross R."/>
            <person name="Yang R."/>
            <person name="Briner A.E."/>
            <person name="Felis G.E."/>
            <person name="de Vos W.M."/>
            <person name="Barrangou R."/>
            <person name="Klaenhammer T.R."/>
            <person name="Caufield P.W."/>
            <person name="Cui Y."/>
            <person name="Zhang H."/>
            <person name="O'Toole P.W."/>
        </authorList>
    </citation>
    <scope>NUCLEOTIDE SEQUENCE [LARGE SCALE GENOMIC DNA]</scope>
    <source>
        <strain evidence="17 18">DSM 20190</strain>
    </source>
</reference>
<dbReference type="EC" id="2.7.4.7" evidence="6"/>
<comment type="catalytic activity">
    <reaction evidence="2">
        <text>4-amino-2-methyl-5-(phosphooxymethyl)pyrimidine + ATP = 4-amino-2-methyl-5-(diphosphooxymethyl)pyrimidine + ADP</text>
        <dbReference type="Rhea" id="RHEA:19893"/>
        <dbReference type="ChEBI" id="CHEBI:30616"/>
        <dbReference type="ChEBI" id="CHEBI:57841"/>
        <dbReference type="ChEBI" id="CHEBI:58354"/>
        <dbReference type="ChEBI" id="CHEBI:456216"/>
        <dbReference type="EC" id="2.7.4.7"/>
    </reaction>
</comment>
<keyword evidence="10 17" id="KW-0418">Kinase</keyword>
<evidence type="ECO:0000256" key="6">
    <source>
        <dbReference type="ARBA" id="ARBA00012963"/>
    </source>
</evidence>
<dbReference type="OrthoDB" id="9810880at2"/>
<evidence type="ECO:0000256" key="8">
    <source>
        <dbReference type="ARBA" id="ARBA00022679"/>
    </source>
</evidence>
<comment type="pathway">
    <text evidence="13">Cofactor biosynthesis; thiamine diphosphate biosynthesis; 4-amino-2-methyl-5-diphosphomethylpyrimidine from 5-amino-1-(5-phospho-D-ribosyl)imidazole: step 2/3.</text>
</comment>
<evidence type="ECO:0000259" key="16">
    <source>
        <dbReference type="Pfam" id="PF08543"/>
    </source>
</evidence>
<dbReference type="eggNOG" id="COG0351">
    <property type="taxonomic scope" value="Bacteria"/>
</dbReference>
<evidence type="ECO:0000313" key="17">
    <source>
        <dbReference type="EMBL" id="KRN30788.1"/>
    </source>
</evidence>
<dbReference type="PANTHER" id="PTHR20858">
    <property type="entry name" value="PHOSPHOMETHYLPYRIMIDINE KINASE"/>
    <property type="match status" value="1"/>
</dbReference>
<dbReference type="Proteomes" id="UP000051296">
    <property type="component" value="Unassembled WGS sequence"/>
</dbReference>
<dbReference type="GO" id="GO:0008902">
    <property type="term" value="F:hydroxymethylpyrimidine kinase activity"/>
    <property type="evidence" value="ECO:0007669"/>
    <property type="project" value="UniProtKB-EC"/>
</dbReference>
<dbReference type="SUPFAM" id="SSF53613">
    <property type="entry name" value="Ribokinase-like"/>
    <property type="match status" value="1"/>
</dbReference>
<evidence type="ECO:0000256" key="9">
    <source>
        <dbReference type="ARBA" id="ARBA00022741"/>
    </source>
</evidence>
<evidence type="ECO:0000256" key="11">
    <source>
        <dbReference type="ARBA" id="ARBA00022840"/>
    </source>
</evidence>
<evidence type="ECO:0000313" key="18">
    <source>
        <dbReference type="Proteomes" id="UP000051296"/>
    </source>
</evidence>
<evidence type="ECO:0000256" key="2">
    <source>
        <dbReference type="ARBA" id="ARBA00000565"/>
    </source>
</evidence>
<dbReference type="GO" id="GO:0009228">
    <property type="term" value="P:thiamine biosynthetic process"/>
    <property type="evidence" value="ECO:0007669"/>
    <property type="project" value="UniProtKB-KW"/>
</dbReference>
<evidence type="ECO:0000256" key="13">
    <source>
        <dbReference type="ARBA" id="ARBA00037917"/>
    </source>
</evidence>
<keyword evidence="11" id="KW-0067">ATP-binding</keyword>
<comment type="similarity">
    <text evidence="4">Belongs to the ThiD family.</text>
</comment>
<evidence type="ECO:0000256" key="7">
    <source>
        <dbReference type="ARBA" id="ARBA00019161"/>
    </source>
</evidence>
<dbReference type="RefSeq" id="WP_022792046.1">
    <property type="nucleotide sequence ID" value="NZ_ATUU01000005.1"/>
</dbReference>
<protein>
    <recommendedName>
        <fullName evidence="7">Hydroxymethylpyrimidine/phosphomethylpyrimidine kinase</fullName>
        <ecNumber evidence="5">2.7.1.49</ecNumber>
        <ecNumber evidence="6">2.7.4.7</ecNumber>
    </recommendedName>
    <alternativeName>
        <fullName evidence="14">Hydroxymethylpyrimidine kinase</fullName>
    </alternativeName>
    <alternativeName>
        <fullName evidence="15">Hydroxymethylpyrimidine phosphate kinase</fullName>
    </alternativeName>
</protein>
<proteinExistence type="inferred from homology"/>
<evidence type="ECO:0000256" key="5">
    <source>
        <dbReference type="ARBA" id="ARBA00012135"/>
    </source>
</evidence>
<feature type="domain" description="Pyridoxamine kinase/Phosphomethylpyrimidine kinase" evidence="16">
    <location>
        <begin position="14"/>
        <end position="259"/>
    </location>
</feature>
<comment type="pathway">
    <text evidence="3">Cofactor biosynthesis; thiamine diphosphate biosynthesis; 4-amino-2-methyl-5-diphosphomethylpyrimidine from 5-amino-1-(5-phospho-D-ribosyl)imidazole: step 3/3.</text>
</comment>
<organism evidence="17 18">
    <name type="scientific">Weissella halotolerans DSM 20190</name>
    <dbReference type="NCBI Taxonomy" id="1123500"/>
    <lineage>
        <taxon>Bacteria</taxon>
        <taxon>Bacillati</taxon>
        <taxon>Bacillota</taxon>
        <taxon>Bacilli</taxon>
        <taxon>Lactobacillales</taxon>
        <taxon>Lactobacillaceae</taxon>
        <taxon>Weissella</taxon>
    </lineage>
</organism>
<evidence type="ECO:0000256" key="15">
    <source>
        <dbReference type="ARBA" id="ARBA00043176"/>
    </source>
</evidence>
<dbReference type="GO" id="GO:0005829">
    <property type="term" value="C:cytosol"/>
    <property type="evidence" value="ECO:0007669"/>
    <property type="project" value="TreeGrafter"/>
</dbReference>
<dbReference type="Gene3D" id="3.40.1190.20">
    <property type="match status" value="1"/>
</dbReference>
<evidence type="ECO:0000256" key="4">
    <source>
        <dbReference type="ARBA" id="ARBA00009879"/>
    </source>
</evidence>
<dbReference type="EC" id="2.7.1.49" evidence="5"/>
<keyword evidence="12" id="KW-0784">Thiamine biosynthesis</keyword>
<evidence type="ECO:0000256" key="3">
    <source>
        <dbReference type="ARBA" id="ARBA00004769"/>
    </source>
</evidence>
<dbReference type="EMBL" id="JQAX01000005">
    <property type="protein sequence ID" value="KRN30788.1"/>
    <property type="molecule type" value="Genomic_DNA"/>
</dbReference>
<sequence>MHKIPQVVTIAGVDASGGAGLNADLRTFDRLGVYSATVVTGLTAQNTLGVQEMLPTPPDMIAAQFKSIADDLDIQAAKTGALFDLDRVKAVVAALEDVDFGFLVVDPVMVAKGGAPLLSADAIELVKTALLPLATVITPNLLEAQTLLQAELPTPEAVSVGAHVLQALGAKNVLIKGGHQAGPQVADFLLLADGSEHWYRSERVDTVRTHGTGDTLAAYLTAGLAKGQALTDIMPAAKRFMTAAIKESIEVGHGHGPLNHWVEVSK</sequence>